<dbReference type="PANTHER" id="PTHR33308:SF9">
    <property type="entry name" value="PEPTIDOGLYCAN HYDROLASE FLGJ"/>
    <property type="match status" value="1"/>
</dbReference>
<dbReference type="InterPro" id="IPR051056">
    <property type="entry name" value="Glycosyl_Hydrolase_73"/>
</dbReference>
<protein>
    <submittedName>
        <fullName evidence="3">Flagellum-specific peptidoglycan hydrolase FlgJ</fullName>
    </submittedName>
</protein>
<keyword evidence="1 3" id="KW-0378">Hydrolase</keyword>
<reference evidence="4" key="1">
    <citation type="submission" date="2016-11" db="EMBL/GenBank/DDBJ databases">
        <authorList>
            <person name="Varghese N."/>
            <person name="Submissions S."/>
        </authorList>
    </citation>
    <scope>NUCLEOTIDE SEQUENCE [LARGE SCALE GENOMIC DNA]</scope>
    <source>
        <strain evidence="4">DSM 18016</strain>
    </source>
</reference>
<organism evidence="3 4">
    <name type="scientific">Epilithonimonas mollis</name>
    <dbReference type="NCBI Taxonomy" id="216903"/>
    <lineage>
        <taxon>Bacteria</taxon>
        <taxon>Pseudomonadati</taxon>
        <taxon>Bacteroidota</taxon>
        <taxon>Flavobacteriia</taxon>
        <taxon>Flavobacteriales</taxon>
        <taxon>Weeksellaceae</taxon>
        <taxon>Chryseobacterium group</taxon>
        <taxon>Epilithonimonas</taxon>
    </lineage>
</organism>
<dbReference type="Gene3D" id="1.10.530.10">
    <property type="match status" value="1"/>
</dbReference>
<feature type="domain" description="Mannosyl-glycoprotein endo-beta-N-acetylglucosamidase-like" evidence="2">
    <location>
        <begin position="35"/>
        <end position="148"/>
    </location>
</feature>
<dbReference type="Pfam" id="PF01832">
    <property type="entry name" value="Glucosaminidase"/>
    <property type="match status" value="1"/>
</dbReference>
<evidence type="ECO:0000313" key="3">
    <source>
        <dbReference type="EMBL" id="SHK51359.1"/>
    </source>
</evidence>
<dbReference type="EMBL" id="FRAM01000003">
    <property type="protein sequence ID" value="SHK51359.1"/>
    <property type="molecule type" value="Genomic_DNA"/>
</dbReference>
<gene>
    <name evidence="3" type="ORF">SAMN05444371_2610</name>
</gene>
<dbReference type="STRING" id="216903.SAMN05444371_2610"/>
<keyword evidence="4" id="KW-1185">Reference proteome</keyword>
<evidence type="ECO:0000259" key="2">
    <source>
        <dbReference type="Pfam" id="PF01832"/>
    </source>
</evidence>
<name>A0A1M6T398_9FLAO</name>
<evidence type="ECO:0000256" key="1">
    <source>
        <dbReference type="ARBA" id="ARBA00022801"/>
    </source>
</evidence>
<accession>A0A1M6T398</accession>
<dbReference type="Proteomes" id="UP000184498">
    <property type="component" value="Unassembled WGS sequence"/>
</dbReference>
<dbReference type="InterPro" id="IPR002901">
    <property type="entry name" value="MGlyc_endo_b_GlcNAc-like_dom"/>
</dbReference>
<evidence type="ECO:0000313" key="4">
    <source>
        <dbReference type="Proteomes" id="UP000184498"/>
    </source>
</evidence>
<proteinExistence type="predicted"/>
<dbReference type="OrthoDB" id="1371721at2"/>
<dbReference type="AlphaFoldDB" id="A0A1M6T398"/>
<sequence length="150" mass="16828">MRFKNLGIKALSVLIIFFSLTMSGQNSYINQYKSVAAELSQEFGIPAAIILSVAYVETGGGNSKHCQTLNNHFGIVGKNTVNNSRFKSFESSKESFRSFCEMISRKKYYQKLKGNLNNSEWLNAIASAGYASKPTEWKHKIKLVIQKFGL</sequence>
<dbReference type="PANTHER" id="PTHR33308">
    <property type="entry name" value="PEPTIDOGLYCAN HYDROLASE FLGJ"/>
    <property type="match status" value="1"/>
</dbReference>
<dbReference type="GO" id="GO:0004040">
    <property type="term" value="F:amidase activity"/>
    <property type="evidence" value="ECO:0007669"/>
    <property type="project" value="InterPro"/>
</dbReference>
<dbReference type="RefSeq" id="WP_072998766.1">
    <property type="nucleotide sequence ID" value="NZ_FRAM01000003.1"/>
</dbReference>